<name>A0A6M5YPR9_9BACT</name>
<dbReference type="KEGG" id="ftj:FTUN_2894"/>
<protein>
    <submittedName>
        <fullName evidence="1">Uncharacterized protein</fullName>
    </submittedName>
</protein>
<evidence type="ECO:0000313" key="1">
    <source>
        <dbReference type="EMBL" id="QJW95346.1"/>
    </source>
</evidence>
<evidence type="ECO:0000313" key="2">
    <source>
        <dbReference type="Proteomes" id="UP000503447"/>
    </source>
</evidence>
<organism evidence="1 2">
    <name type="scientific">Frigoriglobus tundricola</name>
    <dbReference type="NCBI Taxonomy" id="2774151"/>
    <lineage>
        <taxon>Bacteria</taxon>
        <taxon>Pseudomonadati</taxon>
        <taxon>Planctomycetota</taxon>
        <taxon>Planctomycetia</taxon>
        <taxon>Gemmatales</taxon>
        <taxon>Gemmataceae</taxon>
        <taxon>Frigoriglobus</taxon>
    </lineage>
</organism>
<reference evidence="2" key="1">
    <citation type="submission" date="2020-05" db="EMBL/GenBank/DDBJ databases">
        <title>Frigoriglobus tundricola gen. nov., sp. nov., a psychrotolerant cellulolytic planctomycete of the family Gemmataceae with two divergent copies of 16S rRNA gene.</title>
        <authorList>
            <person name="Kulichevskaya I.S."/>
            <person name="Ivanova A.A."/>
            <person name="Naumoff D.G."/>
            <person name="Beletsky A.V."/>
            <person name="Rijpstra W.I.C."/>
            <person name="Sinninghe Damste J.S."/>
            <person name="Mardanov A.V."/>
            <person name="Ravin N.V."/>
            <person name="Dedysh S.N."/>
        </authorList>
    </citation>
    <scope>NUCLEOTIDE SEQUENCE [LARGE SCALE GENOMIC DNA]</scope>
    <source>
        <strain evidence="2">PL17</strain>
    </source>
</reference>
<proteinExistence type="predicted"/>
<sequence length="306" mass="34452">MKLLLPISFLIPFAPDGPVPTIPHLLAKLRAPREEITRYELVIDARTAQGNARAHIHHVWLDGPRVREDRLDNFAGKVSRRRVDCTHGPNLGEFFTVAYDPQPDFSKLAIIRPLTDRQKVNGEWRIRIEDLGATHEELVNLAARDLDWYVNRPEWAERKVVRARWKGMPAYTIVLSAPAMKTKPTLEVTLLPQRGYAAVSARHTWNREGEAVVETTESELMRAAGIWLPATCVYREEVNGKQTGGLTQKVQFVSLNKPIDAKAFTLEGMDLIPGTLVSTRNAGIRKWNGKQLVEAPEVQPPPARGK</sequence>
<dbReference type="EMBL" id="CP053452">
    <property type="protein sequence ID" value="QJW95346.1"/>
    <property type="molecule type" value="Genomic_DNA"/>
</dbReference>
<accession>A0A6M5YPR9</accession>
<dbReference type="Proteomes" id="UP000503447">
    <property type="component" value="Chromosome"/>
</dbReference>
<dbReference type="AlphaFoldDB" id="A0A6M5YPR9"/>
<keyword evidence="2" id="KW-1185">Reference proteome</keyword>
<gene>
    <name evidence="1" type="ORF">FTUN_2894</name>
</gene>